<proteinExistence type="predicted"/>
<evidence type="ECO:0000313" key="1">
    <source>
        <dbReference type="EMBL" id="CAD9357842.1"/>
    </source>
</evidence>
<accession>A0A7S2EU91</accession>
<dbReference type="EMBL" id="HBGO01033173">
    <property type="protein sequence ID" value="CAD9357842.1"/>
    <property type="molecule type" value="Transcribed_RNA"/>
</dbReference>
<reference evidence="1" key="1">
    <citation type="submission" date="2021-01" db="EMBL/GenBank/DDBJ databases">
        <authorList>
            <person name="Corre E."/>
            <person name="Pelletier E."/>
            <person name="Niang G."/>
            <person name="Scheremetjew M."/>
            <person name="Finn R."/>
            <person name="Kale V."/>
            <person name="Holt S."/>
            <person name="Cochrane G."/>
            <person name="Meng A."/>
            <person name="Brown T."/>
            <person name="Cohen L."/>
        </authorList>
    </citation>
    <scope>NUCLEOTIDE SEQUENCE</scope>
    <source>
        <strain evidence="1">Grunow 1884</strain>
    </source>
</reference>
<gene>
    <name evidence="1" type="ORF">OSIN01602_LOCUS19137</name>
</gene>
<name>A0A7S2EU91_TRICV</name>
<protein>
    <submittedName>
        <fullName evidence="1">Uncharacterized protein</fullName>
    </submittedName>
</protein>
<sequence length="211" mass="23841">MPRVSIVFALPVATAIVTYCALATIGVILPNSGLSWATETPQVCEGYWSNTEICLHLGQSRPPWYKRRKSNASCPQWRIQSVASWTGREQFTEKLASMEKTAIDYEKILAGMSADKIQECGGIDGVTPPVYVRRERGVAWSRINENAMAGNSEFRTPLGVCWTDAFLSHYVEKYNVRPSRSFEEFVESFDLDAFIKKFDWLQNHKSSQSTV</sequence>
<organism evidence="1">
    <name type="scientific">Trieres chinensis</name>
    <name type="common">Marine centric diatom</name>
    <name type="synonym">Odontella sinensis</name>
    <dbReference type="NCBI Taxonomy" id="1514140"/>
    <lineage>
        <taxon>Eukaryota</taxon>
        <taxon>Sar</taxon>
        <taxon>Stramenopiles</taxon>
        <taxon>Ochrophyta</taxon>
        <taxon>Bacillariophyta</taxon>
        <taxon>Mediophyceae</taxon>
        <taxon>Biddulphiophycidae</taxon>
        <taxon>Eupodiscales</taxon>
        <taxon>Parodontellaceae</taxon>
        <taxon>Trieres</taxon>
    </lineage>
</organism>
<dbReference type="AlphaFoldDB" id="A0A7S2EU91"/>